<dbReference type="PANTHER" id="PTHR23511">
    <property type="entry name" value="SYNAPTIC VESICLE GLYCOPROTEIN 2"/>
    <property type="match status" value="1"/>
</dbReference>
<name>K1Q5L8_MAGGI</name>
<evidence type="ECO:0000256" key="2">
    <source>
        <dbReference type="ARBA" id="ARBA00008335"/>
    </source>
</evidence>
<dbReference type="EMBL" id="JH817078">
    <property type="protein sequence ID" value="EKC31907.1"/>
    <property type="molecule type" value="Genomic_DNA"/>
</dbReference>
<organism evidence="8">
    <name type="scientific">Magallana gigas</name>
    <name type="common">Pacific oyster</name>
    <name type="synonym">Crassostrea gigas</name>
    <dbReference type="NCBI Taxonomy" id="29159"/>
    <lineage>
        <taxon>Eukaryota</taxon>
        <taxon>Metazoa</taxon>
        <taxon>Spiralia</taxon>
        <taxon>Lophotrochozoa</taxon>
        <taxon>Mollusca</taxon>
        <taxon>Bivalvia</taxon>
        <taxon>Autobranchia</taxon>
        <taxon>Pteriomorphia</taxon>
        <taxon>Ostreida</taxon>
        <taxon>Ostreoidea</taxon>
        <taxon>Ostreidae</taxon>
        <taxon>Magallana</taxon>
    </lineage>
</organism>
<keyword evidence="4" id="KW-0812">Transmembrane</keyword>
<dbReference type="HOGENOM" id="CLU_001265_46_0_1"/>
<dbReference type="GO" id="GO:0016020">
    <property type="term" value="C:membrane"/>
    <property type="evidence" value="ECO:0007669"/>
    <property type="project" value="UniProtKB-SubCell"/>
</dbReference>
<keyword evidence="5" id="KW-1133">Transmembrane helix</keyword>
<comment type="subcellular location">
    <subcellularLocation>
        <location evidence="1">Membrane</location>
        <topology evidence="1">Multi-pass membrane protein</topology>
    </subcellularLocation>
</comment>
<evidence type="ECO:0000256" key="5">
    <source>
        <dbReference type="ARBA" id="ARBA00022989"/>
    </source>
</evidence>
<protein>
    <submittedName>
        <fullName evidence="8">Synaptic vesicle 2-related protein</fullName>
    </submittedName>
</protein>
<keyword evidence="3" id="KW-0813">Transport</keyword>
<accession>K1Q5L8</accession>
<evidence type="ECO:0000256" key="1">
    <source>
        <dbReference type="ARBA" id="ARBA00004141"/>
    </source>
</evidence>
<dbReference type="Gene3D" id="1.20.1250.20">
    <property type="entry name" value="MFS general substrate transporter like domains"/>
    <property type="match status" value="1"/>
</dbReference>
<dbReference type="InterPro" id="IPR005828">
    <property type="entry name" value="MFS_sugar_transport-like"/>
</dbReference>
<dbReference type="InParanoid" id="K1Q5L8"/>
<comment type="similarity">
    <text evidence="2">Belongs to the major facilitator superfamily.</text>
</comment>
<dbReference type="AlphaFoldDB" id="K1Q5L8"/>
<keyword evidence="6" id="KW-0472">Membrane</keyword>
<dbReference type="SUPFAM" id="SSF103473">
    <property type="entry name" value="MFS general substrate transporter"/>
    <property type="match status" value="1"/>
</dbReference>
<dbReference type="PROSITE" id="PS50850">
    <property type="entry name" value="MFS"/>
    <property type="match status" value="1"/>
</dbReference>
<dbReference type="InterPro" id="IPR036259">
    <property type="entry name" value="MFS_trans_sf"/>
</dbReference>
<evidence type="ECO:0000256" key="6">
    <source>
        <dbReference type="ARBA" id="ARBA00023136"/>
    </source>
</evidence>
<dbReference type="InterPro" id="IPR020846">
    <property type="entry name" value="MFS_dom"/>
</dbReference>
<dbReference type="Pfam" id="PF00083">
    <property type="entry name" value="Sugar_tr"/>
    <property type="match status" value="1"/>
</dbReference>
<sequence length="534" mass="59195">MESLADFTGGGLYSSFPSKGHHRSVKYTKLHSNHDGDDESLYDESLEQVALMEDNSDDNYNTSDTERGNVFTVEDAVESIGFGFFQIRLYIICGLFTVADALEMMLLAVLSPVLRCEWQLDHYHVAFLTTVVFIGMCLLAPVWGFIGDKYGRQTTLYMVTLWIGYFGFLTTFSPSFMWVLILRGLVGAGLAGSPQSFALLTEFLPSKSRAKMLQIGGIAWAMGTLFEITVASLVIPTLGWRWLVALSAIPSFLICILLKLLPESARYLVAAGEKDRALSVLQKAAKINKASLPKGTLTVSKSGTRGNFLDLMSPEYRRTSLQMWLMWFVTAFSYYGMVLASAEILQIHNSGENSKDAESCKCNLLKHDDYITMLVSTFGEFIALPLNLLLIDRIGRRYTGAVNSCGMAIFFLLLQVKMPQSLLTVIMFMVRGLSQGLFNFVYIYTAEVYPTTIRTLGIGLASAWARVGAMLTPFVAQVLLDKSLTAAVWVYGSLGLLASVCAILLPIETKGRVLPGMIFCEHDLVCYRPDNIQK</sequence>
<evidence type="ECO:0000259" key="7">
    <source>
        <dbReference type="PROSITE" id="PS50850"/>
    </source>
</evidence>
<dbReference type="PANTHER" id="PTHR23511:SF45">
    <property type="entry name" value="SVOP LIKE"/>
    <property type="match status" value="1"/>
</dbReference>
<proteinExistence type="inferred from homology"/>
<feature type="domain" description="Major facilitator superfamily (MFS) profile" evidence="7">
    <location>
        <begin position="89"/>
        <end position="510"/>
    </location>
</feature>
<evidence type="ECO:0000256" key="3">
    <source>
        <dbReference type="ARBA" id="ARBA00022448"/>
    </source>
</evidence>
<evidence type="ECO:0000256" key="4">
    <source>
        <dbReference type="ARBA" id="ARBA00022692"/>
    </source>
</evidence>
<reference evidence="8" key="1">
    <citation type="journal article" date="2012" name="Nature">
        <title>The oyster genome reveals stress adaptation and complexity of shell formation.</title>
        <authorList>
            <person name="Zhang G."/>
            <person name="Fang X."/>
            <person name="Guo X."/>
            <person name="Li L."/>
            <person name="Luo R."/>
            <person name="Xu F."/>
            <person name="Yang P."/>
            <person name="Zhang L."/>
            <person name="Wang X."/>
            <person name="Qi H."/>
            <person name="Xiong Z."/>
            <person name="Que H."/>
            <person name="Xie Y."/>
            <person name="Holland P.W."/>
            <person name="Paps J."/>
            <person name="Zhu Y."/>
            <person name="Wu F."/>
            <person name="Chen Y."/>
            <person name="Wang J."/>
            <person name="Peng C."/>
            <person name="Meng J."/>
            <person name="Yang L."/>
            <person name="Liu J."/>
            <person name="Wen B."/>
            <person name="Zhang N."/>
            <person name="Huang Z."/>
            <person name="Zhu Q."/>
            <person name="Feng Y."/>
            <person name="Mount A."/>
            <person name="Hedgecock D."/>
            <person name="Xu Z."/>
            <person name="Liu Y."/>
            <person name="Domazet-Loso T."/>
            <person name="Du Y."/>
            <person name="Sun X."/>
            <person name="Zhang S."/>
            <person name="Liu B."/>
            <person name="Cheng P."/>
            <person name="Jiang X."/>
            <person name="Li J."/>
            <person name="Fan D."/>
            <person name="Wang W."/>
            <person name="Fu W."/>
            <person name="Wang T."/>
            <person name="Wang B."/>
            <person name="Zhang J."/>
            <person name="Peng Z."/>
            <person name="Li Y."/>
            <person name="Li N."/>
            <person name="Wang J."/>
            <person name="Chen M."/>
            <person name="He Y."/>
            <person name="Tan F."/>
            <person name="Song X."/>
            <person name="Zheng Q."/>
            <person name="Huang R."/>
            <person name="Yang H."/>
            <person name="Du X."/>
            <person name="Chen L."/>
            <person name="Yang M."/>
            <person name="Gaffney P.M."/>
            <person name="Wang S."/>
            <person name="Luo L."/>
            <person name="She Z."/>
            <person name="Ming Y."/>
            <person name="Huang W."/>
            <person name="Zhang S."/>
            <person name="Huang B."/>
            <person name="Zhang Y."/>
            <person name="Qu T."/>
            <person name="Ni P."/>
            <person name="Miao G."/>
            <person name="Wang J."/>
            <person name="Wang Q."/>
            <person name="Steinberg C.E."/>
            <person name="Wang H."/>
            <person name="Li N."/>
            <person name="Qian L."/>
            <person name="Zhang G."/>
            <person name="Li Y."/>
            <person name="Yang H."/>
            <person name="Liu X."/>
            <person name="Wang J."/>
            <person name="Yin Y."/>
            <person name="Wang J."/>
        </authorList>
    </citation>
    <scope>NUCLEOTIDE SEQUENCE [LARGE SCALE GENOMIC DNA]</scope>
    <source>
        <strain evidence="8">05x7-T-G4-1.051#20</strain>
    </source>
</reference>
<dbReference type="GO" id="GO:0022857">
    <property type="term" value="F:transmembrane transporter activity"/>
    <property type="evidence" value="ECO:0007669"/>
    <property type="project" value="InterPro"/>
</dbReference>
<evidence type="ECO:0000313" key="8">
    <source>
        <dbReference type="EMBL" id="EKC31907.1"/>
    </source>
</evidence>
<gene>
    <name evidence="8" type="ORF">CGI_10018889</name>
</gene>